<feature type="signal peptide" evidence="3">
    <location>
        <begin position="1"/>
        <end position="30"/>
    </location>
</feature>
<dbReference type="InterPro" id="IPR011050">
    <property type="entry name" value="Pectin_lyase_fold/virulence"/>
</dbReference>
<feature type="domain" description="Ricin B lectin" evidence="4">
    <location>
        <begin position="37"/>
        <end position="178"/>
    </location>
</feature>
<organism evidence="6 7">
    <name type="scientific">Phytohabitans rumicis</name>
    <dbReference type="NCBI Taxonomy" id="1076125"/>
    <lineage>
        <taxon>Bacteria</taxon>
        <taxon>Bacillati</taxon>
        <taxon>Actinomycetota</taxon>
        <taxon>Actinomycetes</taxon>
        <taxon>Micromonosporales</taxon>
        <taxon>Micromonosporaceae</taxon>
    </lineage>
</organism>
<dbReference type="Pfam" id="PF14200">
    <property type="entry name" value="RicinB_lectin_2"/>
    <property type="match status" value="2"/>
</dbReference>
<dbReference type="RefSeq" id="WP_173081019.1">
    <property type="nucleotide sequence ID" value="NZ_BAABJB010000001.1"/>
</dbReference>
<reference evidence="6 7" key="2">
    <citation type="submission" date="2020-03" db="EMBL/GenBank/DDBJ databases">
        <authorList>
            <person name="Ichikawa N."/>
            <person name="Kimura A."/>
            <person name="Kitahashi Y."/>
            <person name="Uohara A."/>
        </authorList>
    </citation>
    <scope>NUCLEOTIDE SEQUENCE [LARGE SCALE GENOMIC DNA]</scope>
    <source>
        <strain evidence="6 7">NBRC 108638</strain>
    </source>
</reference>
<dbReference type="InterPro" id="IPR000772">
    <property type="entry name" value="Ricin_B_lectin"/>
</dbReference>
<keyword evidence="2" id="KW-0119">Carbohydrate metabolism</keyword>
<evidence type="ECO:0000256" key="2">
    <source>
        <dbReference type="RuleBase" id="RU361173"/>
    </source>
</evidence>
<dbReference type="Gene3D" id="2.160.20.10">
    <property type="entry name" value="Single-stranded right-handed beta-helix, Pectin lyase-like"/>
    <property type="match status" value="1"/>
</dbReference>
<dbReference type="SUPFAM" id="SSF51126">
    <property type="entry name" value="Pectin lyase-like"/>
    <property type="match status" value="1"/>
</dbReference>
<evidence type="ECO:0000256" key="1">
    <source>
        <dbReference type="ARBA" id="ARBA00023239"/>
    </source>
</evidence>
<evidence type="ECO:0000259" key="4">
    <source>
        <dbReference type="SMART" id="SM00458"/>
    </source>
</evidence>
<comment type="subcellular location">
    <subcellularLocation>
        <location evidence="2">Secreted</location>
    </subcellularLocation>
</comment>
<dbReference type="PANTHER" id="PTHR31683:SF18">
    <property type="entry name" value="PECTATE LYASE 21-RELATED"/>
    <property type="match status" value="1"/>
</dbReference>
<dbReference type="SMART" id="SM00458">
    <property type="entry name" value="RICIN"/>
    <property type="match status" value="1"/>
</dbReference>
<dbReference type="AlphaFoldDB" id="A0A6V8LHK4"/>
<reference evidence="6 7" key="1">
    <citation type="submission" date="2020-03" db="EMBL/GenBank/DDBJ databases">
        <title>Whole genome shotgun sequence of Phytohabitans rumicis NBRC 108638.</title>
        <authorList>
            <person name="Komaki H."/>
            <person name="Tamura T."/>
        </authorList>
    </citation>
    <scope>NUCLEOTIDE SEQUENCE [LARGE SCALE GENOMIC DNA]</scope>
    <source>
        <strain evidence="6 7">NBRC 108638</strain>
    </source>
</reference>
<dbReference type="EMBL" id="BLPG01000001">
    <property type="protein sequence ID" value="GFJ94089.1"/>
    <property type="molecule type" value="Genomic_DNA"/>
</dbReference>
<dbReference type="PANTHER" id="PTHR31683">
    <property type="entry name" value="PECTATE LYASE 18-RELATED"/>
    <property type="match status" value="1"/>
</dbReference>
<dbReference type="GO" id="GO:0030570">
    <property type="term" value="F:pectate lyase activity"/>
    <property type="evidence" value="ECO:0007669"/>
    <property type="project" value="InterPro"/>
</dbReference>
<evidence type="ECO:0000256" key="3">
    <source>
        <dbReference type="SAM" id="SignalP"/>
    </source>
</evidence>
<keyword evidence="2" id="KW-0964">Secreted</keyword>
<feature type="domain" description="Pectate lyase" evidence="5">
    <location>
        <begin position="205"/>
        <end position="420"/>
    </location>
</feature>
<comment type="similarity">
    <text evidence="2">Belongs to the polysaccharide lyase 1 family.</text>
</comment>
<dbReference type="PROSITE" id="PS50231">
    <property type="entry name" value="RICIN_B_LECTIN"/>
    <property type="match status" value="1"/>
</dbReference>
<evidence type="ECO:0000313" key="7">
    <source>
        <dbReference type="Proteomes" id="UP000482960"/>
    </source>
</evidence>
<dbReference type="InterPro" id="IPR002022">
    <property type="entry name" value="Pec_lyase"/>
</dbReference>
<dbReference type="InterPro" id="IPR012334">
    <property type="entry name" value="Pectin_lyas_fold"/>
</dbReference>
<protein>
    <submittedName>
        <fullName evidence="6">Uncharacterized protein</fullName>
    </submittedName>
</protein>
<dbReference type="SMART" id="SM00656">
    <property type="entry name" value="Amb_all"/>
    <property type="match status" value="1"/>
</dbReference>
<comment type="caution">
    <text evidence="6">The sequence shown here is derived from an EMBL/GenBank/DDBJ whole genome shotgun (WGS) entry which is preliminary data.</text>
</comment>
<proteinExistence type="inferred from homology"/>
<name>A0A6V8LHK4_9ACTN</name>
<dbReference type="SUPFAM" id="SSF50370">
    <property type="entry name" value="Ricin B-like lectins"/>
    <property type="match status" value="1"/>
</dbReference>
<accession>A0A6V8LHK4</accession>
<dbReference type="Pfam" id="PF00544">
    <property type="entry name" value="Pectate_lyase_4"/>
    <property type="match status" value="1"/>
</dbReference>
<dbReference type="GO" id="GO:0005576">
    <property type="term" value="C:extracellular region"/>
    <property type="evidence" value="ECO:0007669"/>
    <property type="project" value="UniProtKB-SubCell"/>
</dbReference>
<keyword evidence="2" id="KW-0624">Polysaccharide degradation</keyword>
<evidence type="ECO:0000259" key="5">
    <source>
        <dbReference type="SMART" id="SM00656"/>
    </source>
</evidence>
<dbReference type="InterPro" id="IPR045032">
    <property type="entry name" value="PEL"/>
</dbReference>
<dbReference type="Proteomes" id="UP000482960">
    <property type="component" value="Unassembled WGS sequence"/>
</dbReference>
<keyword evidence="1 2" id="KW-0456">Lyase</keyword>
<keyword evidence="7" id="KW-1185">Reference proteome</keyword>
<dbReference type="Gene3D" id="2.80.10.50">
    <property type="match status" value="3"/>
</dbReference>
<feature type="chain" id="PRO_5028965380" evidence="3">
    <location>
        <begin position="31"/>
        <end position="484"/>
    </location>
</feature>
<dbReference type="InterPro" id="IPR035992">
    <property type="entry name" value="Ricin_B-like_lectins"/>
</dbReference>
<sequence>MRRRSVLTLAAVGAALVPATILLAIRPADAAADPAAGGTYTVVAGASGKCLEVAGGSVDNGALLQQATCAAGATQQQWRVVASAGRYNLVNVKSTRCADVPSSSTASGVQLQQWGCGDGTKVNQLWSFAASSAAAGKFRIASGVSSLCVSDRDGSTASGNPVIQETCADVARMQWTFNLVGGTPAPGVPYGNAPDGFAQGVTGGAGGQTVTVTTQAQLNQYVTASTPYVIRVAATINISPKGTELRVASNKTIIGVGTSGHIVGGGFFLAAGVSNVIIRNLTIRDTLMPDDDPGDDAYDYDAIQLDTANRIWIDHNRLSRMNDGLIDSRKDTTNLTVSWNHLNNNNKTFGIGWTENVTARITIHHNWFQNTVTRNPSGDNIANLHMYNNYLQNCSSYGNYVRGLTKAVIENSYYENVRNPYYVEAGELVQRGNITVNSPWDSGKVTSKGSAFNPSSFYSYTLHPAADVPALLRQHTGPQASIGV</sequence>
<dbReference type="CDD" id="cd00161">
    <property type="entry name" value="beta-trefoil_Ricin-like"/>
    <property type="match status" value="1"/>
</dbReference>
<keyword evidence="3" id="KW-0732">Signal</keyword>
<gene>
    <name evidence="6" type="ORF">Prum_077310</name>
</gene>
<evidence type="ECO:0000313" key="6">
    <source>
        <dbReference type="EMBL" id="GFJ94089.1"/>
    </source>
</evidence>
<dbReference type="GO" id="GO:0000272">
    <property type="term" value="P:polysaccharide catabolic process"/>
    <property type="evidence" value="ECO:0007669"/>
    <property type="project" value="UniProtKB-KW"/>
</dbReference>